<proteinExistence type="predicted"/>
<evidence type="ECO:0000259" key="2">
    <source>
        <dbReference type="Pfam" id="PF18480"/>
    </source>
</evidence>
<evidence type="ECO:0000313" key="3">
    <source>
        <dbReference type="EMBL" id="MBW4547616.1"/>
    </source>
</evidence>
<protein>
    <submittedName>
        <fullName evidence="3">DUF5615 family PIN-like protein</fullName>
    </submittedName>
</protein>
<evidence type="ECO:0000256" key="1">
    <source>
        <dbReference type="SAM" id="MobiDB-lite"/>
    </source>
</evidence>
<organism evidence="3 4">
    <name type="scientific">Symplocastrum torsivum CPER-KK1</name>
    <dbReference type="NCBI Taxonomy" id="450513"/>
    <lineage>
        <taxon>Bacteria</taxon>
        <taxon>Bacillati</taxon>
        <taxon>Cyanobacteriota</taxon>
        <taxon>Cyanophyceae</taxon>
        <taxon>Oscillatoriophycideae</taxon>
        <taxon>Oscillatoriales</taxon>
        <taxon>Microcoleaceae</taxon>
        <taxon>Symplocastrum</taxon>
    </lineage>
</organism>
<accession>A0A951PQV5</accession>
<dbReference type="EMBL" id="JAHHIF010000044">
    <property type="protein sequence ID" value="MBW4547616.1"/>
    <property type="molecule type" value="Genomic_DNA"/>
</dbReference>
<dbReference type="InterPro" id="IPR041049">
    <property type="entry name" value="DUF5615"/>
</dbReference>
<dbReference type="Pfam" id="PF18480">
    <property type="entry name" value="DUF5615"/>
    <property type="match status" value="1"/>
</dbReference>
<comment type="caution">
    <text evidence="3">The sequence shown here is derived from an EMBL/GenBank/DDBJ whole genome shotgun (WGS) entry which is preliminary data.</text>
</comment>
<evidence type="ECO:0000313" key="4">
    <source>
        <dbReference type="Proteomes" id="UP000753908"/>
    </source>
</evidence>
<dbReference type="AlphaFoldDB" id="A0A951PQV5"/>
<feature type="compositionally biased region" description="Polar residues" evidence="1">
    <location>
        <begin position="83"/>
        <end position="92"/>
    </location>
</feature>
<feature type="region of interest" description="Disordered" evidence="1">
    <location>
        <begin position="71"/>
        <end position="92"/>
    </location>
</feature>
<sequence>MNIWIDAQLPPTLASLLNNSFEVNAMALRDFGLIDAKDIEIFEAAQVANKEIVGSAITYHRAKFTPIRFRKKIHGNSPPDRPNSASRSPCFE</sequence>
<dbReference type="Proteomes" id="UP000753908">
    <property type="component" value="Unassembled WGS sequence"/>
</dbReference>
<feature type="domain" description="DUF5615" evidence="2">
    <location>
        <begin position="1"/>
        <end position="49"/>
    </location>
</feature>
<gene>
    <name evidence="3" type="ORF">KME25_24715</name>
</gene>
<reference evidence="3" key="1">
    <citation type="submission" date="2021-05" db="EMBL/GenBank/DDBJ databases">
        <authorList>
            <person name="Pietrasiak N."/>
            <person name="Ward R."/>
            <person name="Stajich J.E."/>
            <person name="Kurbessoian T."/>
        </authorList>
    </citation>
    <scope>NUCLEOTIDE SEQUENCE</scope>
    <source>
        <strain evidence="3">CPER-KK1</strain>
    </source>
</reference>
<reference evidence="3" key="2">
    <citation type="journal article" date="2022" name="Microbiol. Resour. Announc.">
        <title>Metagenome Sequencing to Explore Phylogenomics of Terrestrial Cyanobacteria.</title>
        <authorList>
            <person name="Ward R.D."/>
            <person name="Stajich J.E."/>
            <person name="Johansen J.R."/>
            <person name="Huntemann M."/>
            <person name="Clum A."/>
            <person name="Foster B."/>
            <person name="Foster B."/>
            <person name="Roux S."/>
            <person name="Palaniappan K."/>
            <person name="Varghese N."/>
            <person name="Mukherjee S."/>
            <person name="Reddy T.B.K."/>
            <person name="Daum C."/>
            <person name="Copeland A."/>
            <person name="Chen I.A."/>
            <person name="Ivanova N.N."/>
            <person name="Kyrpides N.C."/>
            <person name="Shapiro N."/>
            <person name="Eloe-Fadrosh E.A."/>
            <person name="Pietrasiak N."/>
        </authorList>
    </citation>
    <scope>NUCLEOTIDE SEQUENCE</scope>
    <source>
        <strain evidence="3">CPER-KK1</strain>
    </source>
</reference>
<name>A0A951PQV5_9CYAN</name>